<feature type="region of interest" description="Disordered" evidence="1">
    <location>
        <begin position="373"/>
        <end position="401"/>
    </location>
</feature>
<protein>
    <recommendedName>
        <fullName evidence="5">Mid2 domain-containing protein</fullName>
    </recommendedName>
</protein>
<keyword evidence="2" id="KW-0812">Transmembrane</keyword>
<dbReference type="EMBL" id="KV875093">
    <property type="protein sequence ID" value="OIW35005.1"/>
    <property type="molecule type" value="Genomic_DNA"/>
</dbReference>
<keyword evidence="2" id="KW-1133">Transmembrane helix</keyword>
<keyword evidence="2" id="KW-0472">Membrane</keyword>
<dbReference type="AlphaFoldDB" id="A0A1J7J6A3"/>
<gene>
    <name evidence="3" type="ORF">CONLIGDRAFT_36655</name>
</gene>
<sequence length="443" mass="45933">MRVHVMRAQLFVASFTATPVSAFLGFPFFKQPTPVTTRLPQETGSFLDDGQGVSPRPTAAPSRPQYGEFDLFRRLTGYTMNTDTCGYVATEWDDAFTCVRVGASCTNDGTFIGCCTNTGTDCFSTVKTTCIDYTASLAGACESLSGFNTLCCSTSTASLCHSYTFSTTASPGVILTLINCDTTRGVGQLIDYPPSATRSTRTTSSSKTTPSTSTTSSTTSESTSSSSTTTSSSSSTTTATPTATPSSDPGPAPAPVGAIVGGVVGGLAGIGVAMLAALFFWRRSKSKDSGTGGVPTSQIPPSYPPMTHPSPSSPGRGTDSPFNPSYGYQPTSSALYESHTTPPHGLAYAVPGPEHPVSMYGSPPLHQAGWEGAVPGQQPAQSPHKTPSPVGAGVPYDYGMPPPQQQLSISASISTAGPIRANSGTSLIYGNERTSTDDTVRKW</sequence>
<feature type="compositionally biased region" description="Low complexity" evidence="1">
    <location>
        <begin position="193"/>
        <end position="247"/>
    </location>
</feature>
<reference evidence="3 4" key="1">
    <citation type="submission" date="2016-10" db="EMBL/GenBank/DDBJ databases">
        <title>Draft genome sequence of Coniochaeta ligniaria NRRL30616, a lignocellulolytic fungus for bioabatement of inhibitors in plant biomass hydrolysates.</title>
        <authorList>
            <consortium name="DOE Joint Genome Institute"/>
            <person name="Jimenez D.J."/>
            <person name="Hector R.E."/>
            <person name="Riley R."/>
            <person name="Sun H."/>
            <person name="Grigoriev I.V."/>
            <person name="Van Elsas J.D."/>
            <person name="Nichols N.N."/>
        </authorList>
    </citation>
    <scope>NUCLEOTIDE SEQUENCE [LARGE SCALE GENOMIC DNA]</scope>
    <source>
        <strain evidence="3 4">NRRL 30616</strain>
    </source>
</reference>
<dbReference type="OrthoDB" id="4814718at2759"/>
<feature type="compositionally biased region" description="Basic and acidic residues" evidence="1">
    <location>
        <begin position="434"/>
        <end position="443"/>
    </location>
</feature>
<name>A0A1J7J6A3_9PEZI</name>
<evidence type="ECO:0000313" key="4">
    <source>
        <dbReference type="Proteomes" id="UP000182658"/>
    </source>
</evidence>
<dbReference type="Proteomes" id="UP000182658">
    <property type="component" value="Unassembled WGS sequence"/>
</dbReference>
<feature type="region of interest" description="Disordered" evidence="1">
    <location>
        <begin position="191"/>
        <end position="251"/>
    </location>
</feature>
<dbReference type="InParanoid" id="A0A1J7J6A3"/>
<dbReference type="STRING" id="1408157.A0A1J7J6A3"/>
<evidence type="ECO:0000256" key="2">
    <source>
        <dbReference type="SAM" id="Phobius"/>
    </source>
</evidence>
<evidence type="ECO:0000313" key="3">
    <source>
        <dbReference type="EMBL" id="OIW35005.1"/>
    </source>
</evidence>
<feature type="compositionally biased region" description="Pro residues" evidence="1">
    <location>
        <begin position="301"/>
        <end position="312"/>
    </location>
</feature>
<feature type="transmembrane region" description="Helical" evidence="2">
    <location>
        <begin position="256"/>
        <end position="281"/>
    </location>
</feature>
<organism evidence="3 4">
    <name type="scientific">Coniochaeta ligniaria NRRL 30616</name>
    <dbReference type="NCBI Taxonomy" id="1408157"/>
    <lineage>
        <taxon>Eukaryota</taxon>
        <taxon>Fungi</taxon>
        <taxon>Dikarya</taxon>
        <taxon>Ascomycota</taxon>
        <taxon>Pezizomycotina</taxon>
        <taxon>Sordariomycetes</taxon>
        <taxon>Sordariomycetidae</taxon>
        <taxon>Coniochaetales</taxon>
        <taxon>Coniochaetaceae</taxon>
        <taxon>Coniochaeta</taxon>
    </lineage>
</organism>
<keyword evidence="4" id="KW-1185">Reference proteome</keyword>
<feature type="compositionally biased region" description="Polar residues" evidence="1">
    <location>
        <begin position="320"/>
        <end position="340"/>
    </location>
</feature>
<accession>A0A1J7J6A3</accession>
<proteinExistence type="predicted"/>
<evidence type="ECO:0008006" key="5">
    <source>
        <dbReference type="Google" id="ProtNLM"/>
    </source>
</evidence>
<feature type="region of interest" description="Disordered" evidence="1">
    <location>
        <begin position="420"/>
        <end position="443"/>
    </location>
</feature>
<evidence type="ECO:0000256" key="1">
    <source>
        <dbReference type="SAM" id="MobiDB-lite"/>
    </source>
</evidence>
<feature type="region of interest" description="Disordered" evidence="1">
    <location>
        <begin position="42"/>
        <end position="61"/>
    </location>
</feature>
<feature type="region of interest" description="Disordered" evidence="1">
    <location>
        <begin position="285"/>
        <end position="340"/>
    </location>
</feature>